<dbReference type="InterPro" id="IPR004401">
    <property type="entry name" value="YbaB/EbfC"/>
</dbReference>
<evidence type="ECO:0000313" key="1">
    <source>
        <dbReference type="EMBL" id="GGQ02608.1"/>
    </source>
</evidence>
<proteinExistence type="predicted"/>
<name>A0ABQ2QZX0_9ACTN</name>
<dbReference type="SUPFAM" id="SSF82607">
    <property type="entry name" value="YbaB-like"/>
    <property type="match status" value="1"/>
</dbReference>
<reference evidence="2" key="1">
    <citation type="journal article" date="2019" name="Int. J. Syst. Evol. Microbiol.">
        <title>The Global Catalogue of Microorganisms (GCM) 10K type strain sequencing project: providing services to taxonomists for standard genome sequencing and annotation.</title>
        <authorList>
            <consortium name="The Broad Institute Genomics Platform"/>
            <consortium name="The Broad Institute Genome Sequencing Center for Infectious Disease"/>
            <person name="Wu L."/>
            <person name="Ma J."/>
        </authorList>
    </citation>
    <scope>NUCLEOTIDE SEQUENCE [LARGE SCALE GENOMIC DNA]</scope>
    <source>
        <strain evidence="2">JCM 3115</strain>
    </source>
</reference>
<protein>
    <recommendedName>
        <fullName evidence="3">YbaB/EbfC family DNA-binding protein</fullName>
    </recommendedName>
</protein>
<evidence type="ECO:0008006" key="3">
    <source>
        <dbReference type="Google" id="ProtNLM"/>
    </source>
</evidence>
<sequence>MTAEFGDFANIDVDKLLNGADGQFAKMEELQKSLATLVGHAQDDDGLVIVEYAAEGLRELQLHPKAMRLSSGELAERIKDVLHAATQDLQDQVNAAMAEAFGEEDNPMRFVQDPDAALQQLKSAEAAYNRTFEDVMGELDRIRRRLDL</sequence>
<dbReference type="Pfam" id="PF02575">
    <property type="entry name" value="YbaB_DNA_bd"/>
    <property type="match status" value="1"/>
</dbReference>
<dbReference type="Proteomes" id="UP000611554">
    <property type="component" value="Unassembled WGS sequence"/>
</dbReference>
<accession>A0ABQ2QZX0</accession>
<dbReference type="Gene3D" id="3.30.1310.10">
    <property type="entry name" value="Nucleoid-associated protein YbaB-like domain"/>
    <property type="match status" value="1"/>
</dbReference>
<gene>
    <name evidence="1" type="ORF">GCM10010140_36000</name>
</gene>
<dbReference type="EMBL" id="BMQJ01000008">
    <property type="protein sequence ID" value="GGQ02608.1"/>
    <property type="molecule type" value="Genomic_DNA"/>
</dbReference>
<comment type="caution">
    <text evidence="1">The sequence shown here is derived from an EMBL/GenBank/DDBJ whole genome shotgun (WGS) entry which is preliminary data.</text>
</comment>
<evidence type="ECO:0000313" key="2">
    <source>
        <dbReference type="Proteomes" id="UP000611554"/>
    </source>
</evidence>
<dbReference type="RefSeq" id="WP_189247625.1">
    <property type="nucleotide sequence ID" value="NZ_BMQJ01000008.1"/>
</dbReference>
<keyword evidence="2" id="KW-1185">Reference proteome</keyword>
<organism evidence="1 2">
    <name type="scientific">Streptosporangium pseudovulgare</name>
    <dbReference type="NCBI Taxonomy" id="35765"/>
    <lineage>
        <taxon>Bacteria</taxon>
        <taxon>Bacillati</taxon>
        <taxon>Actinomycetota</taxon>
        <taxon>Actinomycetes</taxon>
        <taxon>Streptosporangiales</taxon>
        <taxon>Streptosporangiaceae</taxon>
        <taxon>Streptosporangium</taxon>
    </lineage>
</organism>
<dbReference type="InterPro" id="IPR036894">
    <property type="entry name" value="YbaB-like_sf"/>
</dbReference>